<evidence type="ECO:0000259" key="7">
    <source>
        <dbReference type="PROSITE" id="PS50600"/>
    </source>
</evidence>
<dbReference type="GO" id="GO:0008233">
    <property type="term" value="F:peptidase activity"/>
    <property type="evidence" value="ECO:0007669"/>
    <property type="project" value="UniProtKB-KW"/>
</dbReference>
<dbReference type="EMBL" id="JBFOLJ010000007">
    <property type="protein sequence ID" value="KAL2520727.1"/>
    <property type="molecule type" value="Genomic_DNA"/>
</dbReference>
<dbReference type="Gene3D" id="1.10.418.20">
    <property type="match status" value="1"/>
</dbReference>
<proteinExistence type="inferred from homology"/>
<feature type="region of interest" description="Disordered" evidence="6">
    <location>
        <begin position="61"/>
        <end position="106"/>
    </location>
</feature>
<keyword evidence="3" id="KW-0833">Ubl conjugation pathway</keyword>
<keyword evidence="9" id="KW-1185">Reference proteome</keyword>
<dbReference type="PANTHER" id="PTHR47764:SF4">
    <property type="entry name" value="UBIQUITIN-LIKE-SPECIFIC PROTEASE 2B ISOFORM X1-RELATED"/>
    <property type="match status" value="1"/>
</dbReference>
<evidence type="ECO:0000256" key="2">
    <source>
        <dbReference type="ARBA" id="ARBA00022670"/>
    </source>
</evidence>
<dbReference type="InterPro" id="IPR003653">
    <property type="entry name" value="Peptidase_C48_C"/>
</dbReference>
<keyword evidence="4" id="KW-0378">Hydrolase</keyword>
<dbReference type="FunFam" id="3.30.310.130:FF:000006">
    <property type="entry name" value="Probable ubiquitin-like-specific protease 2B"/>
    <property type="match status" value="1"/>
</dbReference>
<keyword evidence="2 8" id="KW-0645">Protease</keyword>
<dbReference type="AlphaFoldDB" id="A0ABD1U6Y0"/>
<dbReference type="PANTHER" id="PTHR47764">
    <property type="entry name" value="UBIQUITIN-LIKE-SPECIFIC PROTEASE 2B-RELATED"/>
    <property type="match status" value="1"/>
</dbReference>
<dbReference type="Pfam" id="PF25352">
    <property type="entry name" value="PH_ULP"/>
    <property type="match status" value="1"/>
</dbReference>
<reference evidence="9" key="1">
    <citation type="submission" date="2024-07" db="EMBL/GenBank/DDBJ databases">
        <title>Two chromosome-level genome assemblies of Korean endemic species Abeliophyllum distichum and Forsythia ovata (Oleaceae).</title>
        <authorList>
            <person name="Jang H."/>
        </authorList>
    </citation>
    <scope>NUCLEOTIDE SEQUENCE [LARGE SCALE GENOMIC DNA]</scope>
</reference>
<dbReference type="SUPFAM" id="SSF54001">
    <property type="entry name" value="Cysteine proteinases"/>
    <property type="match status" value="1"/>
</dbReference>
<feature type="compositionally biased region" description="Polar residues" evidence="6">
    <location>
        <begin position="72"/>
        <end position="88"/>
    </location>
</feature>
<evidence type="ECO:0000256" key="6">
    <source>
        <dbReference type="SAM" id="MobiDB-lite"/>
    </source>
</evidence>
<dbReference type="Proteomes" id="UP001604277">
    <property type="component" value="Unassembled WGS sequence"/>
</dbReference>
<comment type="function">
    <text evidence="5">Protease that catalyzes two essential functions in the SUMO pathway: processing of full-length SUMOs to their mature forms and deconjugation of SUMO from targeted proteins.</text>
</comment>
<evidence type="ECO:0000256" key="3">
    <source>
        <dbReference type="ARBA" id="ARBA00022786"/>
    </source>
</evidence>
<evidence type="ECO:0000313" key="9">
    <source>
        <dbReference type="Proteomes" id="UP001604277"/>
    </source>
</evidence>
<protein>
    <submittedName>
        <fullName evidence="8">Ubiquitin-like-specific protease 2B</fullName>
    </submittedName>
</protein>
<dbReference type="Pfam" id="PF02902">
    <property type="entry name" value="Peptidase_C48"/>
    <property type="match status" value="1"/>
</dbReference>
<dbReference type="InterPro" id="IPR038765">
    <property type="entry name" value="Papain-like_cys_pep_sf"/>
</dbReference>
<feature type="domain" description="Ubiquitin-like protease family profile" evidence="7">
    <location>
        <begin position="282"/>
        <end position="474"/>
    </location>
</feature>
<name>A0ABD1U6Y0_9LAMI</name>
<evidence type="ECO:0000256" key="4">
    <source>
        <dbReference type="ARBA" id="ARBA00022801"/>
    </source>
</evidence>
<evidence type="ECO:0000256" key="1">
    <source>
        <dbReference type="ARBA" id="ARBA00005234"/>
    </source>
</evidence>
<evidence type="ECO:0000256" key="5">
    <source>
        <dbReference type="ARBA" id="ARBA00057729"/>
    </source>
</evidence>
<dbReference type="GO" id="GO:0006508">
    <property type="term" value="P:proteolysis"/>
    <property type="evidence" value="ECO:0007669"/>
    <property type="project" value="UniProtKB-KW"/>
</dbReference>
<comment type="caution">
    <text evidence="8">The sequence shown here is derived from an EMBL/GenBank/DDBJ whole genome shotgun (WGS) entry which is preliminary data.</text>
</comment>
<comment type="similarity">
    <text evidence="1">Belongs to the peptidase C48 family.</text>
</comment>
<dbReference type="InterPro" id="IPR057375">
    <property type="entry name" value="ULP2A/B_PH"/>
</dbReference>
<feature type="compositionally biased region" description="Polar residues" evidence="6">
    <location>
        <begin position="29"/>
        <end position="38"/>
    </location>
</feature>
<evidence type="ECO:0000313" key="8">
    <source>
        <dbReference type="EMBL" id="KAL2520727.1"/>
    </source>
</evidence>
<dbReference type="PROSITE" id="PS50600">
    <property type="entry name" value="ULP_PROTEASE"/>
    <property type="match status" value="1"/>
</dbReference>
<sequence length="866" mass="98460">MAAQRLSSKYTFLHRDPDDCAKKKMPGVSNVQHVNSRSQEQRAAIRYNKLDCGKDHSNCASPESLLKDEPAGTTSVTNQSISEGSPSSAIAEDDASNDGSSSENCFSGWDMGDRRTEVVFFPDYVDYRGVHYLNTVVIFSRNSVEVKTKTANGNNGTFDIQLEIEDIVKIDSLWSARYETGTINIRFISKDEVQNDTFHNTSEIEGLKFPTVDSDWYEKQEAIQSLDVRYKALWNILLDIGMEACTDASADEKAMLLSRSYFPNFNKPFEEVIYPKGDPDAVSISKRDVDLLRPDTFVNDTIIDFYIKYLKNKQKPEERFRFHFFNSFFFRKMANMDKDPSSAFDGKAAFQRVRKWTRKVNLLERDFIFIPINYNYHWSLIVICYFGEVAKYEETDKSVRVPCILHMDSVRGSHAGLNDLMQSYLWEEWKERQTEACEDLHAKFINLKFVSLELPQQQNLYDCGLFLLHYVELFLEEVPVNFSIYNITSSSKFLNADWFPPGEASLKRAHIERLIHDLLENHLEGSSPSCGSYKNCSSNIPETTNDSGNPIEFLLQRTSPFKSFNRSLFCSQPREGFEMSSLLTSSLKNSQCASYSGLVLKEFLEPGSASEPFVNAKHFARESFKNFKRPISPIEEEVEASMRFAYTTSMGTAFQYLDEIRPETYVFPYPSTDFKPESVFQAALKDTTTSPATSIYDSDDSSEVEVVKKFQVVGEISFDDKLDRPRCTSAENIVCSTGCLASAPGQMQYAGESCTPVQISDRNYDAYPINTFQKSLPEFYSQENELPSNGGIPHEYSNDCHDSVSGEMLDVSDSECPTRMLEPDDNADLLESSPGLYCHINDTQEDGIESVPEPDCRKRMRFTTSA</sequence>
<organism evidence="8 9">
    <name type="scientific">Forsythia ovata</name>
    <dbReference type="NCBI Taxonomy" id="205694"/>
    <lineage>
        <taxon>Eukaryota</taxon>
        <taxon>Viridiplantae</taxon>
        <taxon>Streptophyta</taxon>
        <taxon>Embryophyta</taxon>
        <taxon>Tracheophyta</taxon>
        <taxon>Spermatophyta</taxon>
        <taxon>Magnoliopsida</taxon>
        <taxon>eudicotyledons</taxon>
        <taxon>Gunneridae</taxon>
        <taxon>Pentapetalae</taxon>
        <taxon>asterids</taxon>
        <taxon>lamiids</taxon>
        <taxon>Lamiales</taxon>
        <taxon>Oleaceae</taxon>
        <taxon>Forsythieae</taxon>
        <taxon>Forsythia</taxon>
    </lineage>
</organism>
<accession>A0ABD1U6Y0</accession>
<gene>
    <name evidence="8" type="ORF">Fot_24650</name>
</gene>
<feature type="region of interest" description="Disordered" evidence="6">
    <location>
        <begin position="15"/>
        <end position="41"/>
    </location>
</feature>
<dbReference type="Gene3D" id="3.30.310.130">
    <property type="entry name" value="Ubiquitin-related"/>
    <property type="match status" value="1"/>
</dbReference>